<protein>
    <submittedName>
        <fullName evidence="1">Uncharacterized protein</fullName>
    </submittedName>
</protein>
<dbReference type="AlphaFoldDB" id="A0A0A8ZJ73"/>
<reference evidence="1" key="2">
    <citation type="journal article" date="2015" name="Data Brief">
        <title>Shoot transcriptome of the giant reed, Arundo donax.</title>
        <authorList>
            <person name="Barrero R.A."/>
            <person name="Guerrero F.D."/>
            <person name="Moolhuijzen P."/>
            <person name="Goolsby J.A."/>
            <person name="Tidwell J."/>
            <person name="Bellgard S.E."/>
            <person name="Bellgard M.I."/>
        </authorList>
    </citation>
    <scope>NUCLEOTIDE SEQUENCE</scope>
    <source>
        <tissue evidence="1">Shoot tissue taken approximately 20 cm above the soil surface</tissue>
    </source>
</reference>
<organism evidence="1">
    <name type="scientific">Arundo donax</name>
    <name type="common">Giant reed</name>
    <name type="synonym">Donax arundinaceus</name>
    <dbReference type="NCBI Taxonomy" id="35708"/>
    <lineage>
        <taxon>Eukaryota</taxon>
        <taxon>Viridiplantae</taxon>
        <taxon>Streptophyta</taxon>
        <taxon>Embryophyta</taxon>
        <taxon>Tracheophyta</taxon>
        <taxon>Spermatophyta</taxon>
        <taxon>Magnoliopsida</taxon>
        <taxon>Liliopsida</taxon>
        <taxon>Poales</taxon>
        <taxon>Poaceae</taxon>
        <taxon>PACMAD clade</taxon>
        <taxon>Arundinoideae</taxon>
        <taxon>Arundineae</taxon>
        <taxon>Arundo</taxon>
    </lineage>
</organism>
<accession>A0A0A8ZJ73</accession>
<reference evidence="1" key="1">
    <citation type="submission" date="2014-09" db="EMBL/GenBank/DDBJ databases">
        <authorList>
            <person name="Magalhaes I.L.F."/>
            <person name="Oliveira U."/>
            <person name="Santos F.R."/>
            <person name="Vidigal T.H.D.A."/>
            <person name="Brescovit A.D."/>
            <person name="Santos A.J."/>
        </authorList>
    </citation>
    <scope>NUCLEOTIDE SEQUENCE</scope>
    <source>
        <tissue evidence="1">Shoot tissue taken approximately 20 cm above the soil surface</tissue>
    </source>
</reference>
<sequence>MPSALHFAGCLDTAKFGDVWLDLSLRIQFPEIQQVHLFVVLHLAFDLDQFDVPMQSRELEPKFAP</sequence>
<dbReference type="EMBL" id="GBRH01260172">
    <property type="protein sequence ID" value="JAD37723.1"/>
    <property type="molecule type" value="Transcribed_RNA"/>
</dbReference>
<proteinExistence type="predicted"/>
<evidence type="ECO:0000313" key="1">
    <source>
        <dbReference type="EMBL" id="JAD37723.1"/>
    </source>
</evidence>
<name>A0A0A8ZJ73_ARUDO</name>